<gene>
    <name evidence="2" type="ORF">SAMN04488519_109110</name>
</gene>
<dbReference type="AlphaFoldDB" id="A0A1I5IPG2"/>
<proteinExistence type="predicted"/>
<dbReference type="STRING" id="226506.SAMN04488519_109110"/>
<accession>A0A1I5IPG2</accession>
<evidence type="ECO:0000256" key="1">
    <source>
        <dbReference type="SAM" id="SignalP"/>
    </source>
</evidence>
<evidence type="ECO:0000313" key="3">
    <source>
        <dbReference type="Proteomes" id="UP000199564"/>
    </source>
</evidence>
<dbReference type="Proteomes" id="UP000199564">
    <property type="component" value="Unassembled WGS sequence"/>
</dbReference>
<keyword evidence="1" id="KW-0732">Signal</keyword>
<feature type="chain" id="PRO_5011785373" description="Outer membrane protein beta-barrel domain-containing protein" evidence="1">
    <location>
        <begin position="21"/>
        <end position="401"/>
    </location>
</feature>
<reference evidence="3" key="1">
    <citation type="submission" date="2016-10" db="EMBL/GenBank/DDBJ databases">
        <authorList>
            <person name="Varghese N."/>
            <person name="Submissions S."/>
        </authorList>
    </citation>
    <scope>NUCLEOTIDE SEQUENCE [LARGE SCALE GENOMIC DNA]</scope>
    <source>
        <strain evidence="3">DSM 15282</strain>
    </source>
</reference>
<keyword evidence="3" id="KW-1185">Reference proteome</keyword>
<organism evidence="2 3">
    <name type="scientific">Algoriphagus ornithinivorans</name>
    <dbReference type="NCBI Taxonomy" id="226506"/>
    <lineage>
        <taxon>Bacteria</taxon>
        <taxon>Pseudomonadati</taxon>
        <taxon>Bacteroidota</taxon>
        <taxon>Cytophagia</taxon>
        <taxon>Cytophagales</taxon>
        <taxon>Cyclobacteriaceae</taxon>
        <taxon>Algoriphagus</taxon>
    </lineage>
</organism>
<evidence type="ECO:0000313" key="2">
    <source>
        <dbReference type="EMBL" id="SFO62407.1"/>
    </source>
</evidence>
<sequence>MVKYLLIVLGFFLSLQQSNGQNSQVKVFVNGANQNYSLAPQGLASAYKVLKVITPEGIVSFSPTEIDGFEFENGKKYSSLKERNSGAKQFFQVLIEGAVSLGYYESNYYLMFDEEAVLLREDNRLARMEQSRREKRKSYLGVLHVALRGCTPDFIDKINSTSLSYPSLEKLLVSYHHCSGKNYEIIGEKEKYVDFGVSVAFGVSSFSDNMISNGTGDQRFAFRPEVLLTMDFNKLSPRMRAEVGVGFFSVRDSWIHAPELNPGGQRERYEEEFRIRNIQIPGYLTYRLIQRPKQDLYFGLGLSMNFLKKEMISEASEYEFMQDWEPYRVITRPRDPVLLVLDPIRFGGIVKLGFSKQINQKWSFFELHYESLPKIGTLDFEASDVRKYSMRGFSGKVGLRF</sequence>
<protein>
    <recommendedName>
        <fullName evidence="4">Outer membrane protein beta-barrel domain-containing protein</fullName>
    </recommendedName>
</protein>
<dbReference type="EMBL" id="FOVW01000009">
    <property type="protein sequence ID" value="SFO62407.1"/>
    <property type="molecule type" value="Genomic_DNA"/>
</dbReference>
<evidence type="ECO:0008006" key="4">
    <source>
        <dbReference type="Google" id="ProtNLM"/>
    </source>
</evidence>
<dbReference type="RefSeq" id="WP_091655095.1">
    <property type="nucleotide sequence ID" value="NZ_FOVW01000009.1"/>
</dbReference>
<feature type="signal peptide" evidence="1">
    <location>
        <begin position="1"/>
        <end position="20"/>
    </location>
</feature>
<name>A0A1I5IPG2_9BACT</name>